<feature type="compositionally biased region" description="Low complexity" evidence="3">
    <location>
        <begin position="354"/>
        <end position="365"/>
    </location>
</feature>
<sequence length="733" mass="78156">MTLFRNRISRSIKAPMEPSVSVEDGKEGHKPRSIKQLRLTRDKTTRSVGDERHSKGFAVLYIQRQRSFYPRNMASSRKGTPVNKAPPSHNMQPPRSGTPANMAPPPRTGTPPVYMASPSRTGTPTNLAPSYAPPPAAPNQAWTGIQPAVLHKMPVPNNDTDGNTDKFSAMTLKFEVPLNHQAPVKGETLVVHAELVFGSKGSERSAAPVVKHEWKRILGAKPFLLFLCGGPGDGNSHRRIPLLNHFALRRGYQVLYVDYRGTGRSHPISANYIAVNNPNEAAAEAEAWNKANYLALFRQDNIVRDLEAIRLCLTNIIAQSSIAPPPPSTSASGSKPTAAPAAKSSKNTKHKTAKPSSKPAATQKPPAAPAAPVAPPKPQPIKWTLVGQSFGGWIALTYLSFLPESLAGVCLSAGLAPVGAGGPDAVYAALSQRVAQRNEAYYARYPGDVWNVKQIVSHLDAASSSGGGGGGYVLELSGGARMRLTAQAFMTLGRAFGAASAVVGPAAPVASSKTPDAYDKLHQLVESISNDITNYKQLSRDTLKAAAAMFAGGFRLHERPLYGVLHEAIYCDGPGSSSSWSAQRILLTQFPGGQFVWTDPSFSLAKPNPTTATAAQIFNDPAAKLYFSGEMILPSMVPPPLRSTAHALARKADWPPLYDAAALAANRCGVQVRAVAYADDMYVDVDLARRAAAGIGGAYVVEAWNGWQHGAIKEADKTVAVLEALFDGKALPA</sequence>
<name>A0AAE0N9E1_9PEZI</name>
<evidence type="ECO:0000313" key="4">
    <source>
        <dbReference type="EMBL" id="KAK3375642.1"/>
    </source>
</evidence>
<dbReference type="EMBL" id="JAULSN010000003">
    <property type="protein sequence ID" value="KAK3375642.1"/>
    <property type="molecule type" value="Genomic_DNA"/>
</dbReference>
<evidence type="ECO:0000256" key="2">
    <source>
        <dbReference type="ARBA" id="ARBA00022801"/>
    </source>
</evidence>
<evidence type="ECO:0000256" key="3">
    <source>
        <dbReference type="SAM" id="MobiDB-lite"/>
    </source>
</evidence>
<dbReference type="SUPFAM" id="SSF53474">
    <property type="entry name" value="alpha/beta-Hydrolases"/>
    <property type="match status" value="1"/>
</dbReference>
<dbReference type="InterPro" id="IPR051601">
    <property type="entry name" value="Serine_prot/Carboxylest_S33"/>
</dbReference>
<dbReference type="PANTHER" id="PTHR43248:SF2">
    <property type="entry name" value="PROLYL AMINOPEPTIDASE"/>
    <property type="match status" value="1"/>
</dbReference>
<comment type="caution">
    <text evidence="4">The sequence shown here is derived from an EMBL/GenBank/DDBJ whole genome shotgun (WGS) entry which is preliminary data.</text>
</comment>
<dbReference type="Proteomes" id="UP001287356">
    <property type="component" value="Unassembled WGS sequence"/>
</dbReference>
<organism evidence="4 5">
    <name type="scientific">Lasiosphaeria ovina</name>
    <dbReference type="NCBI Taxonomy" id="92902"/>
    <lineage>
        <taxon>Eukaryota</taxon>
        <taxon>Fungi</taxon>
        <taxon>Dikarya</taxon>
        <taxon>Ascomycota</taxon>
        <taxon>Pezizomycotina</taxon>
        <taxon>Sordariomycetes</taxon>
        <taxon>Sordariomycetidae</taxon>
        <taxon>Sordariales</taxon>
        <taxon>Lasiosphaeriaceae</taxon>
        <taxon>Lasiosphaeria</taxon>
    </lineage>
</organism>
<dbReference type="InterPro" id="IPR029058">
    <property type="entry name" value="AB_hydrolase_fold"/>
</dbReference>
<feature type="region of interest" description="Disordered" evidence="3">
    <location>
        <begin position="323"/>
        <end position="375"/>
    </location>
</feature>
<accession>A0AAE0N9E1</accession>
<dbReference type="Gene3D" id="3.40.50.1820">
    <property type="entry name" value="alpha/beta hydrolase"/>
    <property type="match status" value="2"/>
</dbReference>
<reference evidence="4" key="2">
    <citation type="submission" date="2023-06" db="EMBL/GenBank/DDBJ databases">
        <authorList>
            <consortium name="Lawrence Berkeley National Laboratory"/>
            <person name="Haridas S."/>
            <person name="Hensen N."/>
            <person name="Bonometti L."/>
            <person name="Westerberg I."/>
            <person name="Brannstrom I.O."/>
            <person name="Guillou S."/>
            <person name="Cros-Aarteil S."/>
            <person name="Calhoun S."/>
            <person name="Kuo A."/>
            <person name="Mondo S."/>
            <person name="Pangilinan J."/>
            <person name="Riley R."/>
            <person name="Labutti K."/>
            <person name="Andreopoulos B."/>
            <person name="Lipzen A."/>
            <person name="Chen C."/>
            <person name="Yanf M."/>
            <person name="Daum C."/>
            <person name="Ng V."/>
            <person name="Clum A."/>
            <person name="Steindorff A."/>
            <person name="Ohm R."/>
            <person name="Martin F."/>
            <person name="Silar P."/>
            <person name="Natvig D."/>
            <person name="Lalanne C."/>
            <person name="Gautier V."/>
            <person name="Ament-Velasquez S.L."/>
            <person name="Kruys A."/>
            <person name="Hutchinson M.I."/>
            <person name="Powell A.J."/>
            <person name="Barry K."/>
            <person name="Miller A.N."/>
            <person name="Grigoriev I.V."/>
            <person name="Debuchy R."/>
            <person name="Gladieux P."/>
            <person name="Thoren M.H."/>
            <person name="Johannesson H."/>
        </authorList>
    </citation>
    <scope>NUCLEOTIDE SEQUENCE</scope>
    <source>
        <strain evidence="4">CBS 958.72</strain>
    </source>
</reference>
<reference evidence="4" key="1">
    <citation type="journal article" date="2023" name="Mol. Phylogenet. Evol.">
        <title>Genome-scale phylogeny and comparative genomics of the fungal order Sordariales.</title>
        <authorList>
            <person name="Hensen N."/>
            <person name="Bonometti L."/>
            <person name="Westerberg I."/>
            <person name="Brannstrom I.O."/>
            <person name="Guillou S."/>
            <person name="Cros-Aarteil S."/>
            <person name="Calhoun S."/>
            <person name="Haridas S."/>
            <person name="Kuo A."/>
            <person name="Mondo S."/>
            <person name="Pangilinan J."/>
            <person name="Riley R."/>
            <person name="LaButti K."/>
            <person name="Andreopoulos B."/>
            <person name="Lipzen A."/>
            <person name="Chen C."/>
            <person name="Yan M."/>
            <person name="Daum C."/>
            <person name="Ng V."/>
            <person name="Clum A."/>
            <person name="Steindorff A."/>
            <person name="Ohm R.A."/>
            <person name="Martin F."/>
            <person name="Silar P."/>
            <person name="Natvig D.O."/>
            <person name="Lalanne C."/>
            <person name="Gautier V."/>
            <person name="Ament-Velasquez S.L."/>
            <person name="Kruys A."/>
            <person name="Hutchinson M.I."/>
            <person name="Powell A.J."/>
            <person name="Barry K."/>
            <person name="Miller A.N."/>
            <person name="Grigoriev I.V."/>
            <person name="Debuchy R."/>
            <person name="Gladieux P."/>
            <person name="Hiltunen Thoren M."/>
            <person name="Johannesson H."/>
        </authorList>
    </citation>
    <scope>NUCLEOTIDE SEQUENCE</scope>
    <source>
        <strain evidence="4">CBS 958.72</strain>
    </source>
</reference>
<feature type="compositionally biased region" description="Low complexity" evidence="3">
    <location>
        <begin position="329"/>
        <end position="345"/>
    </location>
</feature>
<evidence type="ECO:0000313" key="5">
    <source>
        <dbReference type="Proteomes" id="UP001287356"/>
    </source>
</evidence>
<comment type="similarity">
    <text evidence="1">Belongs to the peptidase S33 family.</text>
</comment>
<feature type="compositionally biased region" description="Pro residues" evidence="3">
    <location>
        <begin position="366"/>
        <end position="375"/>
    </location>
</feature>
<keyword evidence="5" id="KW-1185">Reference proteome</keyword>
<evidence type="ECO:0000256" key="1">
    <source>
        <dbReference type="ARBA" id="ARBA00010088"/>
    </source>
</evidence>
<feature type="compositionally biased region" description="Polar residues" evidence="3">
    <location>
        <begin position="89"/>
        <end position="99"/>
    </location>
</feature>
<proteinExistence type="inferred from homology"/>
<feature type="region of interest" description="Disordered" evidence="3">
    <location>
        <begin position="1"/>
        <end position="32"/>
    </location>
</feature>
<dbReference type="GO" id="GO:0016787">
    <property type="term" value="F:hydrolase activity"/>
    <property type="evidence" value="ECO:0007669"/>
    <property type="project" value="UniProtKB-KW"/>
</dbReference>
<feature type="region of interest" description="Disordered" evidence="3">
    <location>
        <begin position="70"/>
        <end position="107"/>
    </location>
</feature>
<gene>
    <name evidence="4" type="ORF">B0T24DRAFT_616723</name>
</gene>
<keyword evidence="2 4" id="KW-0378">Hydrolase</keyword>
<dbReference type="PANTHER" id="PTHR43248">
    <property type="entry name" value="2-SUCCINYL-6-HYDROXY-2,4-CYCLOHEXADIENE-1-CARBOXYLATE SYNTHASE"/>
    <property type="match status" value="1"/>
</dbReference>
<dbReference type="AlphaFoldDB" id="A0AAE0N9E1"/>
<protein>
    <submittedName>
        <fullName evidence="4">Alpha/Beta hydrolase protein</fullName>
    </submittedName>
</protein>